<sequence>MYIGILKGDGIDPEITRATQLVLEATGIPIEWKEFSVGEEAIKISGHPLPLSTVQQLREVKYSIKAPFIVNKLEGRIRCTQPNGSEITYPSFNNAVRRELGLFVNPRPIKGFPGISGRYEKLDVVIMREITEDIYIGHEHMIGNDIAAEAIKLTTRAAATRVATYSFEYARQHGRKKVTCLHKANVLNYTDGLFLRCFGEVSKAYPDIEADDMMIDAACYTMVLDPTRFDVIVTANQYGDILSDLAAGMIGSLGLAPGMNIGDGIATFEACHGAAPDIAGKGIANPLALILSGAELLRLAGYEREAKAVRDAVCAVVEAKVDLTPDLDGRGTTASVTAAVIANLTGLPRSEHI</sequence>
<proteinExistence type="inferred from homology"/>
<dbReference type="GO" id="GO:0004449">
    <property type="term" value="F:isocitrate dehydrogenase (NAD+) activity"/>
    <property type="evidence" value="ECO:0007669"/>
    <property type="project" value="TreeGrafter"/>
</dbReference>
<dbReference type="Pfam" id="PF00180">
    <property type="entry name" value="Iso_dh"/>
    <property type="match status" value="1"/>
</dbReference>
<dbReference type="AlphaFoldDB" id="A0A0F7TXL9"/>
<dbReference type="GO" id="GO:0006099">
    <property type="term" value="P:tricarboxylic acid cycle"/>
    <property type="evidence" value="ECO:0007669"/>
    <property type="project" value="TreeGrafter"/>
</dbReference>
<dbReference type="GO" id="GO:0006102">
    <property type="term" value="P:isocitrate metabolic process"/>
    <property type="evidence" value="ECO:0007669"/>
    <property type="project" value="TreeGrafter"/>
</dbReference>
<dbReference type="OrthoDB" id="10261637at2759"/>
<evidence type="ECO:0000313" key="4">
    <source>
        <dbReference type="EMBL" id="CEJ61429.1"/>
    </source>
</evidence>
<dbReference type="Gene3D" id="3.40.718.10">
    <property type="entry name" value="Isopropylmalate Dehydrogenase"/>
    <property type="match status" value="1"/>
</dbReference>
<dbReference type="PANTHER" id="PTHR11835">
    <property type="entry name" value="DECARBOXYLATING DEHYDROGENASES-ISOCITRATE, ISOPROPYLMALATE, TARTRATE"/>
    <property type="match status" value="1"/>
</dbReference>
<accession>A0A0F7TXL9</accession>
<comment type="similarity">
    <text evidence="1">Belongs to the isocitrate and isopropylmalate dehydrogenases family.</text>
</comment>
<keyword evidence="2" id="KW-0560">Oxidoreductase</keyword>
<evidence type="ECO:0000259" key="3">
    <source>
        <dbReference type="SMART" id="SM01329"/>
    </source>
</evidence>
<evidence type="ECO:0000256" key="2">
    <source>
        <dbReference type="ARBA" id="ARBA00023002"/>
    </source>
</evidence>
<evidence type="ECO:0000256" key="1">
    <source>
        <dbReference type="ARBA" id="ARBA00007769"/>
    </source>
</evidence>
<protein>
    <submittedName>
        <fullName evidence="4">Putative Isocitrate dehydrogenase (Nad( ))</fullName>
    </submittedName>
</protein>
<name>A0A0F7TXL9_PENBI</name>
<dbReference type="Proteomes" id="UP000042958">
    <property type="component" value="Unassembled WGS sequence"/>
</dbReference>
<keyword evidence="5" id="KW-1185">Reference proteome</keyword>
<dbReference type="SUPFAM" id="SSF53659">
    <property type="entry name" value="Isocitrate/Isopropylmalate dehydrogenase-like"/>
    <property type="match status" value="1"/>
</dbReference>
<dbReference type="PANTHER" id="PTHR11835:SF34">
    <property type="entry name" value="ISOCITRATE DEHYDROGENASE [NAD] SUBUNIT ALPHA, MITOCHONDRIAL"/>
    <property type="match status" value="1"/>
</dbReference>
<evidence type="ECO:0000313" key="5">
    <source>
        <dbReference type="Proteomes" id="UP000042958"/>
    </source>
</evidence>
<dbReference type="InterPro" id="IPR024084">
    <property type="entry name" value="IsoPropMal-DH-like_dom"/>
</dbReference>
<dbReference type="SMART" id="SM01329">
    <property type="entry name" value="Iso_dh"/>
    <property type="match status" value="1"/>
</dbReference>
<organism evidence="4 5">
    <name type="scientific">Penicillium brasilianum</name>
    <dbReference type="NCBI Taxonomy" id="104259"/>
    <lineage>
        <taxon>Eukaryota</taxon>
        <taxon>Fungi</taxon>
        <taxon>Dikarya</taxon>
        <taxon>Ascomycota</taxon>
        <taxon>Pezizomycotina</taxon>
        <taxon>Eurotiomycetes</taxon>
        <taxon>Eurotiomycetidae</taxon>
        <taxon>Eurotiales</taxon>
        <taxon>Aspergillaceae</taxon>
        <taxon>Penicillium</taxon>
    </lineage>
</organism>
<feature type="domain" description="Isopropylmalate dehydrogenase-like" evidence="3">
    <location>
        <begin position="2"/>
        <end position="340"/>
    </location>
</feature>
<dbReference type="EMBL" id="CDHK01000011">
    <property type="protein sequence ID" value="CEJ61429.1"/>
    <property type="molecule type" value="Genomic_DNA"/>
</dbReference>
<dbReference type="STRING" id="104259.A0A0F7TXL9"/>
<gene>
    <name evidence="4" type="ORF">PMG11_09964</name>
</gene>
<reference evidence="5" key="1">
    <citation type="journal article" date="2015" name="Genome Announc.">
        <title>Draft genome sequence of the fungus Penicillium brasilianum MG11.</title>
        <authorList>
            <person name="Horn F."/>
            <person name="Linde J."/>
            <person name="Mattern D.J."/>
            <person name="Walther G."/>
            <person name="Guthke R."/>
            <person name="Brakhage A.A."/>
            <person name="Valiante V."/>
        </authorList>
    </citation>
    <scope>NUCLEOTIDE SEQUENCE [LARGE SCALE GENOMIC DNA]</scope>
    <source>
        <strain evidence="5">MG11</strain>
    </source>
</reference>